<comment type="caution">
    <text evidence="3">The sequence shown here is derived from an EMBL/GenBank/DDBJ whole genome shotgun (WGS) entry which is preliminary data.</text>
</comment>
<reference evidence="3" key="1">
    <citation type="submission" date="2022-10" db="EMBL/GenBank/DDBJ databases">
        <authorList>
            <person name="Chen Y."/>
            <person name="Dougan E. K."/>
            <person name="Chan C."/>
            <person name="Rhodes N."/>
            <person name="Thang M."/>
        </authorList>
    </citation>
    <scope>NUCLEOTIDE SEQUENCE</scope>
</reference>
<feature type="region of interest" description="Disordered" evidence="1">
    <location>
        <begin position="202"/>
        <end position="234"/>
    </location>
</feature>
<dbReference type="SUPFAM" id="SSF54695">
    <property type="entry name" value="POZ domain"/>
    <property type="match status" value="1"/>
</dbReference>
<dbReference type="OrthoDB" id="423199at2759"/>
<feature type="domain" description="BTB" evidence="2">
    <location>
        <begin position="45"/>
        <end position="115"/>
    </location>
</feature>
<dbReference type="CDD" id="cd18186">
    <property type="entry name" value="BTB_POZ_ZBTB_KLHL-like"/>
    <property type="match status" value="1"/>
</dbReference>
<dbReference type="InterPro" id="IPR000210">
    <property type="entry name" value="BTB/POZ_dom"/>
</dbReference>
<dbReference type="InterPro" id="IPR011333">
    <property type="entry name" value="SKP1/BTB/POZ_sf"/>
</dbReference>
<evidence type="ECO:0000313" key="5">
    <source>
        <dbReference type="EMBL" id="CAL4770810.1"/>
    </source>
</evidence>
<dbReference type="PANTHER" id="PTHR24413">
    <property type="entry name" value="SPECKLE-TYPE POZ PROTEIN"/>
    <property type="match status" value="1"/>
</dbReference>
<keyword evidence="6" id="KW-1185">Reference proteome</keyword>
<dbReference type="SMART" id="SM00225">
    <property type="entry name" value="BTB"/>
    <property type="match status" value="1"/>
</dbReference>
<dbReference type="Proteomes" id="UP001152797">
    <property type="component" value="Unassembled WGS sequence"/>
</dbReference>
<reference evidence="4" key="2">
    <citation type="submission" date="2024-04" db="EMBL/GenBank/DDBJ databases">
        <authorList>
            <person name="Chen Y."/>
            <person name="Shah S."/>
            <person name="Dougan E. K."/>
            <person name="Thang M."/>
            <person name="Chan C."/>
        </authorList>
    </citation>
    <scope>NUCLEOTIDE SEQUENCE [LARGE SCALE GENOMIC DNA]</scope>
</reference>
<evidence type="ECO:0000256" key="1">
    <source>
        <dbReference type="SAM" id="MobiDB-lite"/>
    </source>
</evidence>
<dbReference type="PROSITE" id="PS50097">
    <property type="entry name" value="BTB"/>
    <property type="match status" value="1"/>
</dbReference>
<protein>
    <submittedName>
        <fullName evidence="5">Kelch-like protein 21</fullName>
    </submittedName>
</protein>
<dbReference type="EMBL" id="CAMXCT010000808">
    <property type="protein sequence ID" value="CAI3983498.1"/>
    <property type="molecule type" value="Genomic_DNA"/>
</dbReference>
<sequence>MKFQGKTLFSDTPNCCLMIAPYCASIFLGLRTPVSPPICSGAFMEDITVIFDDEAATEIRTHSAVLMLASPVFHKMLTQEMREKKNRRIVLPGKNPAEFQVLLEFLQPGVGRLRKVSEQNVELLMRWCDEYCIESLHGECIKFIKKQPATVPRVLRAHRLGLEDYETSSIDTLLRAGEKDWKLCYDHPELVQKVLERSLANVKSWTPMNPPPPTSPARARTRSRDNSHGPNDLDRLASAWGRLARRLA</sequence>
<evidence type="ECO:0000313" key="4">
    <source>
        <dbReference type="EMBL" id="CAL1136873.1"/>
    </source>
</evidence>
<accession>A0A9P1C3M7</accession>
<evidence type="ECO:0000313" key="3">
    <source>
        <dbReference type="EMBL" id="CAI3983498.1"/>
    </source>
</evidence>
<dbReference type="Gene3D" id="3.30.710.10">
    <property type="entry name" value="Potassium Channel Kv1.1, Chain A"/>
    <property type="match status" value="1"/>
</dbReference>
<evidence type="ECO:0000259" key="2">
    <source>
        <dbReference type="PROSITE" id="PS50097"/>
    </source>
</evidence>
<feature type="compositionally biased region" description="Basic and acidic residues" evidence="1">
    <location>
        <begin position="222"/>
        <end position="234"/>
    </location>
</feature>
<dbReference type="EMBL" id="CAMXCT030000808">
    <property type="protein sequence ID" value="CAL4770810.1"/>
    <property type="molecule type" value="Genomic_DNA"/>
</dbReference>
<evidence type="ECO:0000313" key="6">
    <source>
        <dbReference type="Proteomes" id="UP001152797"/>
    </source>
</evidence>
<name>A0A9P1C3M7_9DINO</name>
<dbReference type="AlphaFoldDB" id="A0A9P1C3M7"/>
<gene>
    <name evidence="3" type="ORF">C1SCF055_LOCUS11106</name>
</gene>
<organism evidence="3">
    <name type="scientific">Cladocopium goreaui</name>
    <dbReference type="NCBI Taxonomy" id="2562237"/>
    <lineage>
        <taxon>Eukaryota</taxon>
        <taxon>Sar</taxon>
        <taxon>Alveolata</taxon>
        <taxon>Dinophyceae</taxon>
        <taxon>Suessiales</taxon>
        <taxon>Symbiodiniaceae</taxon>
        <taxon>Cladocopium</taxon>
    </lineage>
</organism>
<proteinExistence type="predicted"/>
<dbReference type="Pfam" id="PF00651">
    <property type="entry name" value="BTB"/>
    <property type="match status" value="1"/>
</dbReference>
<dbReference type="EMBL" id="CAMXCT020000808">
    <property type="protein sequence ID" value="CAL1136873.1"/>
    <property type="molecule type" value="Genomic_DNA"/>
</dbReference>